<dbReference type="AlphaFoldDB" id="A0A8S1IU12"/>
<dbReference type="EMBL" id="CAJHUC010000667">
    <property type="protein sequence ID" value="CAD7697490.1"/>
    <property type="molecule type" value="Genomic_DNA"/>
</dbReference>
<proteinExistence type="predicted"/>
<gene>
    <name evidence="2" type="ORF">OSTQU699_LOCUS2852</name>
    <name evidence="3" type="ORF">OSTQU699_LOCUS3861</name>
</gene>
<keyword evidence="1" id="KW-0472">Membrane</keyword>
<reference evidence="2" key="1">
    <citation type="submission" date="2020-12" db="EMBL/GenBank/DDBJ databases">
        <authorList>
            <person name="Iha C."/>
        </authorList>
    </citation>
    <scope>NUCLEOTIDE SEQUENCE</scope>
</reference>
<evidence type="ECO:0000256" key="1">
    <source>
        <dbReference type="SAM" id="Phobius"/>
    </source>
</evidence>
<keyword evidence="1" id="KW-1133">Transmembrane helix</keyword>
<evidence type="ECO:0000313" key="3">
    <source>
        <dbReference type="EMBL" id="CAD7698500.1"/>
    </source>
</evidence>
<feature type="transmembrane region" description="Helical" evidence="1">
    <location>
        <begin position="25"/>
        <end position="44"/>
    </location>
</feature>
<evidence type="ECO:0000313" key="4">
    <source>
        <dbReference type="Proteomes" id="UP000708148"/>
    </source>
</evidence>
<name>A0A8S1IU12_9CHLO</name>
<protein>
    <submittedName>
        <fullName evidence="2">Uncharacterized protein</fullName>
    </submittedName>
</protein>
<accession>A0A8S1IU12</accession>
<dbReference type="SUPFAM" id="SSF56112">
    <property type="entry name" value="Protein kinase-like (PK-like)"/>
    <property type="match status" value="1"/>
</dbReference>
<organism evidence="2 4">
    <name type="scientific">Ostreobium quekettii</name>
    <dbReference type="NCBI Taxonomy" id="121088"/>
    <lineage>
        <taxon>Eukaryota</taxon>
        <taxon>Viridiplantae</taxon>
        <taxon>Chlorophyta</taxon>
        <taxon>core chlorophytes</taxon>
        <taxon>Ulvophyceae</taxon>
        <taxon>TCBD clade</taxon>
        <taxon>Bryopsidales</taxon>
        <taxon>Ostreobineae</taxon>
        <taxon>Ostreobiaceae</taxon>
        <taxon>Ostreobium</taxon>
    </lineage>
</organism>
<comment type="caution">
    <text evidence="2">The sequence shown here is derived from an EMBL/GenBank/DDBJ whole genome shotgun (WGS) entry which is preliminary data.</text>
</comment>
<sequence>MYFALSKMQTRKTKLCGSVDSQIQWLYFCVSAGGMALEVLLVRLMKNMPLNDKIGMFSMGAMLWECGGRQGPLQPLALWQRNLGGLSSVASLVGHRFQQLWPKALKQLIYDCVIFESGNRLLLSSPTTMQCNFCKRNWAGSNTGSMGDMGSGL</sequence>
<dbReference type="InterPro" id="IPR011009">
    <property type="entry name" value="Kinase-like_dom_sf"/>
</dbReference>
<evidence type="ECO:0000313" key="2">
    <source>
        <dbReference type="EMBL" id="CAD7697490.1"/>
    </source>
</evidence>
<dbReference type="EMBL" id="CAJHUC010000839">
    <property type="protein sequence ID" value="CAD7698500.1"/>
    <property type="molecule type" value="Genomic_DNA"/>
</dbReference>
<dbReference type="Proteomes" id="UP000708148">
    <property type="component" value="Unassembled WGS sequence"/>
</dbReference>
<keyword evidence="1" id="KW-0812">Transmembrane</keyword>
<keyword evidence="4" id="KW-1185">Reference proteome</keyword>